<dbReference type="Pfam" id="PF01243">
    <property type="entry name" value="PNPOx_N"/>
    <property type="match status" value="1"/>
</dbReference>
<dbReference type="KEGG" id="fop:FNB79_12005"/>
<proteinExistence type="predicted"/>
<keyword evidence="3" id="KW-1185">Reference proteome</keyword>
<dbReference type="EMBL" id="CP041637">
    <property type="protein sequence ID" value="QDO94650.1"/>
    <property type="molecule type" value="Genomic_DNA"/>
</dbReference>
<dbReference type="PANTHER" id="PTHR40660">
    <property type="entry name" value="5'-PHOSPHATE OXIDASE PUTATIVE DOMAIN-CONTAINING PROTEIN-RELATED"/>
    <property type="match status" value="1"/>
</dbReference>
<feature type="domain" description="Pyridoxamine 5'-phosphate oxidase N-terminal" evidence="1">
    <location>
        <begin position="3"/>
        <end position="122"/>
    </location>
</feature>
<dbReference type="Proteomes" id="UP000319209">
    <property type="component" value="Chromosome"/>
</dbReference>
<protein>
    <submittedName>
        <fullName evidence="2">Pyridoxamine 5'-phosphate oxidase family protein</fullName>
    </submittedName>
</protein>
<organism evidence="2 3">
    <name type="scientific">Formosa sediminum</name>
    <dbReference type="NCBI Taxonomy" id="2594004"/>
    <lineage>
        <taxon>Bacteria</taxon>
        <taxon>Pseudomonadati</taxon>
        <taxon>Bacteroidota</taxon>
        <taxon>Flavobacteriia</taxon>
        <taxon>Flavobacteriales</taxon>
        <taxon>Flavobacteriaceae</taxon>
        <taxon>Formosa</taxon>
    </lineage>
</organism>
<name>A0A516GTE2_9FLAO</name>
<evidence type="ECO:0000259" key="1">
    <source>
        <dbReference type="Pfam" id="PF01243"/>
    </source>
</evidence>
<dbReference type="InterPro" id="IPR011576">
    <property type="entry name" value="Pyridox_Oxase_N"/>
</dbReference>
<reference evidence="2 3" key="1">
    <citation type="submission" date="2019-07" db="EMBL/GenBank/DDBJ databases">
        <title>Genome sequencing for Formosa sp. PS13.</title>
        <authorList>
            <person name="Park S.-J."/>
        </authorList>
    </citation>
    <scope>NUCLEOTIDE SEQUENCE [LARGE SCALE GENOMIC DNA]</scope>
    <source>
        <strain evidence="2 3">PS13</strain>
    </source>
</reference>
<dbReference type="PANTHER" id="PTHR40660:SF1">
    <property type="entry name" value="5'-PHOSPHATE OXIDASE PUTATIVE DOMAIN-CONTAINING PROTEIN-RELATED"/>
    <property type="match status" value="1"/>
</dbReference>
<dbReference type="AlphaFoldDB" id="A0A516GTE2"/>
<evidence type="ECO:0000313" key="3">
    <source>
        <dbReference type="Proteomes" id="UP000319209"/>
    </source>
</evidence>
<dbReference type="Gene3D" id="2.30.110.10">
    <property type="entry name" value="Electron Transport, Fmn-binding Protein, Chain A"/>
    <property type="match status" value="1"/>
</dbReference>
<dbReference type="SUPFAM" id="SSF50475">
    <property type="entry name" value="FMN-binding split barrel"/>
    <property type="match status" value="1"/>
</dbReference>
<evidence type="ECO:0000313" key="2">
    <source>
        <dbReference type="EMBL" id="QDO94650.1"/>
    </source>
</evidence>
<accession>A0A516GTE2</accession>
<gene>
    <name evidence="2" type="ORF">FNB79_12005</name>
</gene>
<dbReference type="InterPro" id="IPR012349">
    <property type="entry name" value="Split_barrel_FMN-bd"/>
</dbReference>
<sequence length="154" mass="17513">MKLTTEIKEFIDRSILCWLATVSNENIPNVSPKEIFNYYENDKIIVANIASPQTVLNIKQNTNVCISFIDILVQKGFQIKGKAKIIEKTDSEFSEMEKILTKMTGGNFPFSTVTKINVEQIKKIVAPKYILYPETTESEQIESAKKAYGIKNEL</sequence>
<dbReference type="RefSeq" id="WP_143381531.1">
    <property type="nucleotide sequence ID" value="NZ_CP041637.1"/>
</dbReference>
<dbReference type="OrthoDB" id="7867371at2"/>